<dbReference type="AlphaFoldDB" id="A0A699X9S4"/>
<reference evidence="1" key="1">
    <citation type="journal article" date="2019" name="Sci. Rep.">
        <title>Draft genome of Tanacetum cinerariifolium, the natural source of mosquito coil.</title>
        <authorList>
            <person name="Yamashiro T."/>
            <person name="Shiraishi A."/>
            <person name="Satake H."/>
            <person name="Nakayama K."/>
        </authorList>
    </citation>
    <scope>NUCLEOTIDE SEQUENCE</scope>
</reference>
<name>A0A699X9S4_TANCI</name>
<proteinExistence type="predicted"/>
<comment type="caution">
    <text evidence="1">The sequence shown here is derived from an EMBL/GenBank/DDBJ whole genome shotgun (WGS) entry which is preliminary data.</text>
</comment>
<sequence>YPILGAIPIYFRDGMALMLETLTTLGEEGIAYAQVGNKTLVSVHDPVMAKEVLAFTDKIASR</sequence>
<evidence type="ECO:0000313" key="1">
    <source>
        <dbReference type="EMBL" id="GFD54698.1"/>
    </source>
</evidence>
<organism evidence="1">
    <name type="scientific">Tanacetum cinerariifolium</name>
    <name type="common">Dalmatian daisy</name>
    <name type="synonym">Chrysanthemum cinerariifolium</name>
    <dbReference type="NCBI Taxonomy" id="118510"/>
    <lineage>
        <taxon>Eukaryota</taxon>
        <taxon>Viridiplantae</taxon>
        <taxon>Streptophyta</taxon>
        <taxon>Embryophyta</taxon>
        <taxon>Tracheophyta</taxon>
        <taxon>Spermatophyta</taxon>
        <taxon>Magnoliopsida</taxon>
        <taxon>eudicotyledons</taxon>
        <taxon>Gunneridae</taxon>
        <taxon>Pentapetalae</taxon>
        <taxon>asterids</taxon>
        <taxon>campanulids</taxon>
        <taxon>Asterales</taxon>
        <taxon>Asteraceae</taxon>
        <taxon>Asteroideae</taxon>
        <taxon>Anthemideae</taxon>
        <taxon>Anthemidinae</taxon>
        <taxon>Tanacetum</taxon>
    </lineage>
</organism>
<protein>
    <submittedName>
        <fullName evidence="1">Uncharacterized protein</fullName>
    </submittedName>
</protein>
<dbReference type="EMBL" id="BKCJ011809075">
    <property type="protein sequence ID" value="GFD54698.1"/>
    <property type="molecule type" value="Genomic_DNA"/>
</dbReference>
<feature type="non-terminal residue" evidence="1">
    <location>
        <position position="1"/>
    </location>
</feature>
<accession>A0A699X9S4</accession>
<gene>
    <name evidence="1" type="ORF">Tci_926667</name>
</gene>